<dbReference type="Gene3D" id="2.40.50.140">
    <property type="entry name" value="Nucleic acid-binding proteins"/>
    <property type="match status" value="3"/>
</dbReference>
<keyword evidence="4" id="KW-1185">Reference proteome</keyword>
<evidence type="ECO:0000313" key="3">
    <source>
        <dbReference type="EMBL" id="PWA68919.1"/>
    </source>
</evidence>
<evidence type="ECO:0000313" key="4">
    <source>
        <dbReference type="Proteomes" id="UP000245207"/>
    </source>
</evidence>
<name>A0A2U1N613_ARTAN</name>
<dbReference type="OrthoDB" id="1750540at2759"/>
<dbReference type="InterPro" id="IPR012340">
    <property type="entry name" value="NA-bd_OB-fold"/>
</dbReference>
<dbReference type="GO" id="GO:0003677">
    <property type="term" value="F:DNA binding"/>
    <property type="evidence" value="ECO:0007669"/>
    <property type="project" value="UniProtKB-KW"/>
</dbReference>
<accession>A0A2U1N613</accession>
<dbReference type="Pfam" id="PF02721">
    <property type="entry name" value="DUF223"/>
    <property type="match status" value="1"/>
</dbReference>
<protein>
    <submittedName>
        <fullName evidence="3">Replication protein A 70 kDa DNA-binding subunit B</fullName>
    </submittedName>
</protein>
<evidence type="ECO:0000256" key="1">
    <source>
        <dbReference type="SAM" id="MobiDB-lite"/>
    </source>
</evidence>
<dbReference type="PANTHER" id="PTHR47165:SF4">
    <property type="entry name" value="OS03G0429900 PROTEIN"/>
    <property type="match status" value="1"/>
</dbReference>
<dbReference type="SUPFAM" id="SSF50249">
    <property type="entry name" value="Nucleic acid-binding proteins"/>
    <property type="match status" value="3"/>
</dbReference>
<organism evidence="3 4">
    <name type="scientific">Artemisia annua</name>
    <name type="common">Sweet wormwood</name>
    <dbReference type="NCBI Taxonomy" id="35608"/>
    <lineage>
        <taxon>Eukaryota</taxon>
        <taxon>Viridiplantae</taxon>
        <taxon>Streptophyta</taxon>
        <taxon>Embryophyta</taxon>
        <taxon>Tracheophyta</taxon>
        <taxon>Spermatophyta</taxon>
        <taxon>Magnoliopsida</taxon>
        <taxon>eudicotyledons</taxon>
        <taxon>Gunneridae</taxon>
        <taxon>Pentapetalae</taxon>
        <taxon>asterids</taxon>
        <taxon>campanulids</taxon>
        <taxon>Asterales</taxon>
        <taxon>Asteraceae</taxon>
        <taxon>Asteroideae</taxon>
        <taxon>Anthemideae</taxon>
        <taxon>Artemisiinae</taxon>
        <taxon>Artemisia</taxon>
    </lineage>
</organism>
<dbReference type="PANTHER" id="PTHR47165">
    <property type="entry name" value="OS03G0429900 PROTEIN"/>
    <property type="match status" value="1"/>
</dbReference>
<sequence>MEQNLTPLCDIDPMLDDITVVARCISKWKPHTFGKPSDVWSLDFVLQDAQGNRVHCTCKKDHINKFQLLIDEGSCYRIRNFGVGENGGNYPLLSHRYKLNLYKNSSVTRLASFNNNVRGFKFEPFPNLYLKQFSESESVDVIGTIVSISDLIPFTKYGKEKKRRNLIIEDVEGIQLQCCFFDAWASKFDKLHDQREKVGHVVMILQLAKVSYFGDKPSVTNAMWGSKLYMNDDIPEINSFRQMYEGKDGYDPAKHSISVFSSAKKELTSEDFFKGAVKKMQYNCIVYAKIHKIHREHGWAYLACKRCGCKATEIEKKQTSSSSSKFKKQQTWNCKKHKEITAVGMKMKVIVRVIDDTGSASLVMFDDMIAKLCGVDCYGLIKEYGPEVDDYFPAELNTLIGKKMLFRFEYTEFNVTNNNHVYQIKLISDEETMISYFKKDFMIEDVGDDVQTPQVTATNISKFKNVENIPFNIEETPTSVKGSQSSSGETAIQASGGDTSSSGSGKRSFIDLDTYEEVDEAKKSKLVEVKIEPEE</sequence>
<dbReference type="Proteomes" id="UP000245207">
    <property type="component" value="Unassembled WGS sequence"/>
</dbReference>
<gene>
    <name evidence="3" type="ORF">CTI12_AA306790</name>
</gene>
<dbReference type="CDD" id="cd04480">
    <property type="entry name" value="RPA1_DBD_A_like"/>
    <property type="match status" value="1"/>
</dbReference>
<dbReference type="InterPro" id="IPR047192">
    <property type="entry name" value="Euk_RPA1_DBD_C"/>
</dbReference>
<dbReference type="AlphaFoldDB" id="A0A2U1N613"/>
<dbReference type="EMBL" id="PKPP01003540">
    <property type="protein sequence ID" value="PWA68919.1"/>
    <property type="molecule type" value="Genomic_DNA"/>
</dbReference>
<comment type="caution">
    <text evidence="3">The sequence shown here is derived from an EMBL/GenBank/DDBJ whole genome shotgun (WGS) entry which is preliminary data.</text>
</comment>
<evidence type="ECO:0000259" key="2">
    <source>
        <dbReference type="Pfam" id="PF02721"/>
    </source>
</evidence>
<feature type="compositionally biased region" description="Low complexity" evidence="1">
    <location>
        <begin position="495"/>
        <end position="507"/>
    </location>
</feature>
<dbReference type="InterPro" id="IPR003871">
    <property type="entry name" value="RFA1B/D_OB_1st"/>
</dbReference>
<keyword evidence="3" id="KW-0238">DNA-binding</keyword>
<dbReference type="CDD" id="cd04476">
    <property type="entry name" value="RPA1_DBD_C"/>
    <property type="match status" value="1"/>
</dbReference>
<dbReference type="CDD" id="cd04481">
    <property type="entry name" value="RPA1_DBD_B_like"/>
    <property type="match status" value="1"/>
</dbReference>
<feature type="compositionally biased region" description="Polar residues" evidence="1">
    <location>
        <begin position="476"/>
        <end position="493"/>
    </location>
</feature>
<feature type="domain" description="Replication protein A 70 kDa DNA-binding subunit B/D first OB fold" evidence="2">
    <location>
        <begin position="6"/>
        <end position="108"/>
    </location>
</feature>
<reference evidence="3 4" key="1">
    <citation type="journal article" date="2018" name="Mol. Plant">
        <title>The genome of Artemisia annua provides insight into the evolution of Asteraceae family and artemisinin biosynthesis.</title>
        <authorList>
            <person name="Shen Q."/>
            <person name="Zhang L."/>
            <person name="Liao Z."/>
            <person name="Wang S."/>
            <person name="Yan T."/>
            <person name="Shi P."/>
            <person name="Liu M."/>
            <person name="Fu X."/>
            <person name="Pan Q."/>
            <person name="Wang Y."/>
            <person name="Lv Z."/>
            <person name="Lu X."/>
            <person name="Zhang F."/>
            <person name="Jiang W."/>
            <person name="Ma Y."/>
            <person name="Chen M."/>
            <person name="Hao X."/>
            <person name="Li L."/>
            <person name="Tang Y."/>
            <person name="Lv G."/>
            <person name="Zhou Y."/>
            <person name="Sun X."/>
            <person name="Brodelius P.E."/>
            <person name="Rose J.K.C."/>
            <person name="Tang K."/>
        </authorList>
    </citation>
    <scope>NUCLEOTIDE SEQUENCE [LARGE SCALE GENOMIC DNA]</scope>
    <source>
        <strain evidence="4">cv. Huhao1</strain>
        <tissue evidence="3">Leaf</tissue>
    </source>
</reference>
<feature type="region of interest" description="Disordered" evidence="1">
    <location>
        <begin position="476"/>
        <end position="508"/>
    </location>
</feature>
<proteinExistence type="predicted"/>